<evidence type="ECO:0000256" key="1">
    <source>
        <dbReference type="ARBA" id="ARBA00008348"/>
    </source>
</evidence>
<dbReference type="InParanoid" id="A0A7X0MWZ9"/>
<evidence type="ECO:0000313" key="10">
    <source>
        <dbReference type="Proteomes" id="UP000528457"/>
    </source>
</evidence>
<name>A0A7X0MWZ9_9GAMM</name>
<dbReference type="FunCoup" id="A0A7X0MWZ9">
    <property type="interactions" value="411"/>
</dbReference>
<protein>
    <recommendedName>
        <fullName evidence="7">Pseudouridine synthase</fullName>
        <ecNumber evidence="7">5.4.99.-</ecNumber>
    </recommendedName>
</protein>
<dbReference type="GO" id="GO:0160136">
    <property type="term" value="F:16S rRNA pseudouridine(516) synthase activity"/>
    <property type="evidence" value="ECO:0007669"/>
    <property type="project" value="UniProtKB-EC"/>
</dbReference>
<dbReference type="InterPro" id="IPR020103">
    <property type="entry name" value="PsdUridine_synth_cat_dom_sf"/>
</dbReference>
<dbReference type="InterPro" id="IPR042092">
    <property type="entry name" value="PsdUridine_s_RsuA/RluB/E/F_cat"/>
</dbReference>
<dbReference type="FunFam" id="3.30.70.1560:FF:000001">
    <property type="entry name" value="Pseudouridine synthase"/>
    <property type="match status" value="1"/>
</dbReference>
<evidence type="ECO:0000313" key="9">
    <source>
        <dbReference type="EMBL" id="MBB6523201.1"/>
    </source>
</evidence>
<comment type="caution">
    <text evidence="9">The sequence shown here is derived from an EMBL/GenBank/DDBJ whole genome shotgun (WGS) entry which is preliminary data.</text>
</comment>
<dbReference type="PANTHER" id="PTHR47683:SF4">
    <property type="entry name" value="PSEUDOURIDINE SYNTHASE"/>
    <property type="match status" value="1"/>
</dbReference>
<dbReference type="InterPro" id="IPR020094">
    <property type="entry name" value="TruA/RsuA/RluB/E/F_N"/>
</dbReference>
<comment type="similarity">
    <text evidence="1 7">Belongs to the pseudouridine synthase RsuA family.</text>
</comment>
<gene>
    <name evidence="9" type="ORF">HNR48_003503</name>
</gene>
<evidence type="ECO:0000256" key="4">
    <source>
        <dbReference type="ARBA" id="ARBA00036749"/>
    </source>
</evidence>
<dbReference type="GO" id="GO:0005829">
    <property type="term" value="C:cytosol"/>
    <property type="evidence" value="ECO:0007669"/>
    <property type="project" value="UniProtKB-ARBA"/>
</dbReference>
<dbReference type="CDD" id="cd02553">
    <property type="entry name" value="PseudoU_synth_RsuA"/>
    <property type="match status" value="1"/>
</dbReference>
<dbReference type="InterPro" id="IPR050343">
    <property type="entry name" value="RsuA_PseudoU_synthase"/>
</dbReference>
<dbReference type="Gene3D" id="3.30.70.1560">
    <property type="entry name" value="Alpha-L RNA-binding motif"/>
    <property type="match status" value="1"/>
</dbReference>
<dbReference type="Pfam" id="PF01479">
    <property type="entry name" value="S4"/>
    <property type="match status" value="1"/>
</dbReference>
<evidence type="ECO:0000256" key="3">
    <source>
        <dbReference type="ARBA" id="ARBA00023235"/>
    </source>
</evidence>
<dbReference type="CDD" id="cd00165">
    <property type="entry name" value="S4"/>
    <property type="match status" value="1"/>
</dbReference>
<dbReference type="PANTHER" id="PTHR47683">
    <property type="entry name" value="PSEUDOURIDINE SYNTHASE FAMILY PROTEIN-RELATED"/>
    <property type="match status" value="1"/>
</dbReference>
<dbReference type="InterPro" id="IPR036986">
    <property type="entry name" value="S4_RNA-bd_sf"/>
</dbReference>
<dbReference type="EC" id="5.4.99.-" evidence="7"/>
<dbReference type="SUPFAM" id="SSF55120">
    <property type="entry name" value="Pseudouridine synthase"/>
    <property type="match status" value="1"/>
</dbReference>
<dbReference type="Gene3D" id="3.10.290.10">
    <property type="entry name" value="RNA-binding S4 domain"/>
    <property type="match status" value="1"/>
</dbReference>
<evidence type="ECO:0000256" key="7">
    <source>
        <dbReference type="RuleBase" id="RU003887"/>
    </source>
</evidence>
<dbReference type="InterPro" id="IPR002942">
    <property type="entry name" value="S4_RNA-bd"/>
</dbReference>
<comment type="function">
    <text evidence="5">Responsible for synthesis of pseudouridine from uracil-516 in 16S ribosomal RNA.</text>
</comment>
<comment type="catalytic activity">
    <reaction evidence="4">
        <text>uridine(516) in 16S rRNA = pseudouridine(516) in 16S rRNA</text>
        <dbReference type="Rhea" id="RHEA:38867"/>
        <dbReference type="Rhea" id="RHEA-COMP:10089"/>
        <dbReference type="Rhea" id="RHEA-COMP:10090"/>
        <dbReference type="ChEBI" id="CHEBI:65314"/>
        <dbReference type="ChEBI" id="CHEBI:65315"/>
        <dbReference type="EC" id="5.4.99.19"/>
    </reaction>
</comment>
<dbReference type="InterPro" id="IPR000748">
    <property type="entry name" value="PsdUridine_synth_RsuA/RluB/E/F"/>
</dbReference>
<accession>A0A7X0MWZ9</accession>
<dbReference type="NCBIfam" id="TIGR00093">
    <property type="entry name" value="pseudouridine synthase"/>
    <property type="match status" value="1"/>
</dbReference>
<evidence type="ECO:0000256" key="6">
    <source>
        <dbReference type="PROSITE-ProRule" id="PRU00182"/>
    </source>
</evidence>
<dbReference type="Gene3D" id="3.30.70.580">
    <property type="entry name" value="Pseudouridine synthase I, catalytic domain, N-terminal subdomain"/>
    <property type="match status" value="1"/>
</dbReference>
<proteinExistence type="inferred from homology"/>
<dbReference type="SMART" id="SM00363">
    <property type="entry name" value="S4"/>
    <property type="match status" value="1"/>
</dbReference>
<sequence length="229" mass="25880">MIRLDKFIASATELSRKQVLRSARQGLVKVNGTVQKDPSIKINENDHISIDGETVSAARPRYFVLNKPQGYVCTNQDDEHPTVLELLDEPRKDQLQICGRLDIDTTGLVLISDDGQWNHRVTSPNKGQGKCYYVCLASDISDEDIEQLRNGIRLQGEPKPCKPAEVERLFSNELNVTISEGRYHQVKRMFGAVNNRVIELHRKSVGQIDLGDLEEGEYRELSEEEAASF</sequence>
<reference evidence="9 10" key="1">
    <citation type="submission" date="2020-08" db="EMBL/GenBank/DDBJ databases">
        <title>Genomic Encyclopedia of Type Strains, Phase IV (KMG-IV): sequencing the most valuable type-strain genomes for metagenomic binning, comparative biology and taxonomic classification.</title>
        <authorList>
            <person name="Goeker M."/>
        </authorList>
    </citation>
    <scope>NUCLEOTIDE SEQUENCE [LARGE SCALE GENOMIC DNA]</scope>
    <source>
        <strain evidence="9 10">DSM 22368</strain>
    </source>
</reference>
<dbReference type="EMBL" id="JACHHT010000003">
    <property type="protein sequence ID" value="MBB6523201.1"/>
    <property type="molecule type" value="Genomic_DNA"/>
</dbReference>
<keyword evidence="10" id="KW-1185">Reference proteome</keyword>
<dbReference type="InterPro" id="IPR018496">
    <property type="entry name" value="PsdUridine_synth_RsuA/RluB_CS"/>
</dbReference>
<keyword evidence="2 6" id="KW-0694">RNA-binding</keyword>
<keyword evidence="3 7" id="KW-0413">Isomerase</keyword>
<evidence type="ECO:0000256" key="5">
    <source>
        <dbReference type="ARBA" id="ARBA00037590"/>
    </source>
</evidence>
<organism evidence="9 10">
    <name type="scientific">Pseudoteredinibacter isoporae</name>
    <dbReference type="NCBI Taxonomy" id="570281"/>
    <lineage>
        <taxon>Bacteria</taxon>
        <taxon>Pseudomonadati</taxon>
        <taxon>Pseudomonadota</taxon>
        <taxon>Gammaproteobacteria</taxon>
        <taxon>Cellvibrionales</taxon>
        <taxon>Cellvibrionaceae</taxon>
        <taxon>Pseudoteredinibacter</taxon>
    </lineage>
</organism>
<dbReference type="Proteomes" id="UP000528457">
    <property type="component" value="Unassembled WGS sequence"/>
</dbReference>
<dbReference type="PROSITE" id="PS50889">
    <property type="entry name" value="S4"/>
    <property type="match status" value="1"/>
</dbReference>
<dbReference type="GO" id="GO:0000455">
    <property type="term" value="P:enzyme-directed rRNA pseudouridine synthesis"/>
    <property type="evidence" value="ECO:0007669"/>
    <property type="project" value="UniProtKB-ARBA"/>
</dbReference>
<dbReference type="SUPFAM" id="SSF55174">
    <property type="entry name" value="Alpha-L RNA-binding motif"/>
    <property type="match status" value="1"/>
</dbReference>
<dbReference type="AlphaFoldDB" id="A0A7X0MWZ9"/>
<dbReference type="GO" id="GO:0003723">
    <property type="term" value="F:RNA binding"/>
    <property type="evidence" value="ECO:0007669"/>
    <property type="project" value="UniProtKB-KW"/>
</dbReference>
<dbReference type="Pfam" id="PF00849">
    <property type="entry name" value="PseudoU_synth_2"/>
    <property type="match status" value="1"/>
</dbReference>
<dbReference type="InterPro" id="IPR006145">
    <property type="entry name" value="PsdUridine_synth_RsuA/RluA"/>
</dbReference>
<evidence type="ECO:0000256" key="2">
    <source>
        <dbReference type="ARBA" id="ARBA00022884"/>
    </source>
</evidence>
<feature type="domain" description="RNA-binding S4" evidence="8">
    <location>
        <begin position="2"/>
        <end position="60"/>
    </location>
</feature>
<dbReference type="RefSeq" id="WP_208020254.1">
    <property type="nucleotide sequence ID" value="NZ_JAAONY010000003.1"/>
</dbReference>
<evidence type="ECO:0000259" key="8">
    <source>
        <dbReference type="SMART" id="SM00363"/>
    </source>
</evidence>
<dbReference type="PROSITE" id="PS01149">
    <property type="entry name" value="PSI_RSU"/>
    <property type="match status" value="1"/>
</dbReference>